<evidence type="ECO:0000313" key="3">
    <source>
        <dbReference type="EMBL" id="KAG8038263.1"/>
    </source>
</evidence>
<gene>
    <name evidence="3" type="ORF">G9C98_006590</name>
</gene>
<comment type="similarity">
    <text evidence="1">Belongs to the peptidase S33 family.</text>
</comment>
<dbReference type="PANTHER" id="PTHR21661:SF35">
    <property type="entry name" value="EPOXIDE HYDROLASE"/>
    <property type="match status" value="1"/>
</dbReference>
<protein>
    <submittedName>
        <fullName evidence="3">Uncharacterized protein</fullName>
    </submittedName>
</protein>
<dbReference type="OrthoDB" id="7130006at2759"/>
<dbReference type="AlphaFoldDB" id="A0A8J5QQC7"/>
<accession>A0A8J5QQC7</accession>
<evidence type="ECO:0000256" key="2">
    <source>
        <dbReference type="ARBA" id="ARBA00022801"/>
    </source>
</evidence>
<comment type="caution">
    <text evidence="3">The sequence shown here is derived from an EMBL/GenBank/DDBJ whole genome shotgun (WGS) entry which is preliminary data.</text>
</comment>
<proteinExistence type="inferred from homology"/>
<reference evidence="3" key="2">
    <citation type="submission" date="2021-04" db="EMBL/GenBank/DDBJ databases">
        <title>Genome-wide patterns of bracovirus chromosomal integration into multiple host tissues during parasitism.</title>
        <authorList>
            <person name="Chebbi M.A.C."/>
        </authorList>
    </citation>
    <scope>NUCLEOTIDE SEQUENCE</scope>
    <source>
        <tissue evidence="3">Whole body</tissue>
    </source>
</reference>
<dbReference type="Proteomes" id="UP000729913">
    <property type="component" value="Unassembled WGS sequence"/>
</dbReference>
<evidence type="ECO:0000256" key="1">
    <source>
        <dbReference type="ARBA" id="ARBA00010088"/>
    </source>
</evidence>
<keyword evidence="4" id="KW-1185">Reference proteome</keyword>
<evidence type="ECO:0000313" key="4">
    <source>
        <dbReference type="Proteomes" id="UP000729913"/>
    </source>
</evidence>
<dbReference type="GO" id="GO:0004301">
    <property type="term" value="F:epoxide hydrolase activity"/>
    <property type="evidence" value="ECO:0007669"/>
    <property type="project" value="TreeGrafter"/>
</dbReference>
<keyword evidence="2" id="KW-0378">Hydrolase</keyword>
<dbReference type="GO" id="GO:0097176">
    <property type="term" value="P:epoxide metabolic process"/>
    <property type="evidence" value="ECO:0007669"/>
    <property type="project" value="TreeGrafter"/>
</dbReference>
<dbReference type="EMBL" id="JAAOIC020000044">
    <property type="protein sequence ID" value="KAG8038263.1"/>
    <property type="molecule type" value="Genomic_DNA"/>
</dbReference>
<dbReference type="PANTHER" id="PTHR21661">
    <property type="entry name" value="EPOXIDE HYDROLASE 1-RELATED"/>
    <property type="match status" value="1"/>
</dbReference>
<reference evidence="3" key="1">
    <citation type="submission" date="2020-03" db="EMBL/GenBank/DDBJ databases">
        <authorList>
            <person name="Chebbi M.A."/>
            <person name="Drezen J.M."/>
        </authorList>
    </citation>
    <scope>NUCLEOTIDE SEQUENCE</scope>
    <source>
        <tissue evidence="3">Whole body</tissue>
    </source>
</reference>
<organism evidence="3 4">
    <name type="scientific">Cotesia typhae</name>
    <dbReference type="NCBI Taxonomy" id="2053667"/>
    <lineage>
        <taxon>Eukaryota</taxon>
        <taxon>Metazoa</taxon>
        <taxon>Ecdysozoa</taxon>
        <taxon>Arthropoda</taxon>
        <taxon>Hexapoda</taxon>
        <taxon>Insecta</taxon>
        <taxon>Pterygota</taxon>
        <taxon>Neoptera</taxon>
        <taxon>Endopterygota</taxon>
        <taxon>Hymenoptera</taxon>
        <taxon>Apocrita</taxon>
        <taxon>Ichneumonoidea</taxon>
        <taxon>Braconidae</taxon>
        <taxon>Microgastrinae</taxon>
        <taxon>Cotesia</taxon>
    </lineage>
</organism>
<name>A0A8J5QQC7_9HYME</name>
<sequence>MKQKFRECRSQTGDQLTVPRIHQCDHLKSQFPRTVTGAHLNMCAVQNGKSFFWLLVGSYFPSLVVESEDYSKVYPLTEKWSRIIEESGYFHLQATKPDTIAKPSRRTVGVKSKQNVITENCAGTFQVPVLRLSAYPIQITENLLAFVVRHGCTQYYTRSYAVIPCIDAGDVDAML</sequence>